<evidence type="ECO:0000256" key="1">
    <source>
        <dbReference type="ARBA" id="ARBA00009183"/>
    </source>
</evidence>
<protein>
    <submittedName>
        <fullName evidence="6">FAD/NAD(P)-binding domain-containing protein</fullName>
    </submittedName>
</protein>
<dbReference type="InterPro" id="IPR036188">
    <property type="entry name" value="FAD/NAD-bd_sf"/>
</dbReference>
<evidence type="ECO:0000313" key="6">
    <source>
        <dbReference type="EMBL" id="KAJ9148270.1"/>
    </source>
</evidence>
<dbReference type="Gene3D" id="3.50.50.60">
    <property type="entry name" value="FAD/NAD(P)-binding domain"/>
    <property type="match status" value="2"/>
</dbReference>
<organism evidence="6 7">
    <name type="scientific">Pleurostoma richardsiae</name>
    <dbReference type="NCBI Taxonomy" id="41990"/>
    <lineage>
        <taxon>Eukaryota</taxon>
        <taxon>Fungi</taxon>
        <taxon>Dikarya</taxon>
        <taxon>Ascomycota</taxon>
        <taxon>Pezizomycotina</taxon>
        <taxon>Sordariomycetes</taxon>
        <taxon>Sordariomycetidae</taxon>
        <taxon>Calosphaeriales</taxon>
        <taxon>Pleurostomataceae</taxon>
        <taxon>Pleurostoma</taxon>
    </lineage>
</organism>
<evidence type="ECO:0000256" key="5">
    <source>
        <dbReference type="SAM" id="MobiDB-lite"/>
    </source>
</evidence>
<evidence type="ECO:0000313" key="7">
    <source>
        <dbReference type="Proteomes" id="UP001174694"/>
    </source>
</evidence>
<feature type="compositionally biased region" description="Basic and acidic residues" evidence="5">
    <location>
        <begin position="463"/>
        <end position="483"/>
    </location>
</feature>
<dbReference type="Proteomes" id="UP001174694">
    <property type="component" value="Unassembled WGS sequence"/>
</dbReference>
<dbReference type="AlphaFoldDB" id="A0AA38RHL9"/>
<name>A0AA38RHL9_9PEZI</name>
<feature type="region of interest" description="Disordered" evidence="5">
    <location>
        <begin position="462"/>
        <end position="483"/>
    </location>
</feature>
<sequence>MVAIKRVAVIGAGPAGAITIDALAREKAFDLIRVFERREAPGGCWITERTPPPLLSDFAGLAARTVDAPAQLPETLPSQTPKSTQPRYSESSVYPYLETNVHSLPMEFSQEPFPTEKSALSISLHGPDTPFRSWRLVEKYVQGLVERNGYEDFVSYNTTVERVEKVGHEWKVTLRKEGKDSDYWWVEWFDAIIVASGHYSVPYIPQIPGLDQFEKSRPGSVIHSKHFRGRDYYRGKRVIVVGASVSAADIAYDLTDTATSPVYAVVKGHTANIYFGDEAFNHPRISRQPSISRVEGRTVYFADGHSVKDVDDIIFGTGYTWTLPFLPDVQIRNNRVPELYLHVVYQRDPTLLFVGAVAAGLTFKVFEWQAVLAARLLAGRAKLPPLAEQQKWEADRIAVRGDSVKFTLIHPDFEDYFETLRALAGPGEKGLGRQLPPFRREWFKAFLDGHDKRKYMWKRLNQKAREEQDGRASKSDAEFRGKL</sequence>
<dbReference type="EMBL" id="JANBVO010000013">
    <property type="protein sequence ID" value="KAJ9148270.1"/>
    <property type="molecule type" value="Genomic_DNA"/>
</dbReference>
<dbReference type="InterPro" id="IPR020946">
    <property type="entry name" value="Flavin_mOase-like"/>
</dbReference>
<keyword evidence="2" id="KW-0285">Flavoprotein</keyword>
<keyword evidence="7" id="KW-1185">Reference proteome</keyword>
<keyword evidence="4" id="KW-0560">Oxidoreductase</keyword>
<comment type="caution">
    <text evidence="6">The sequence shown here is derived from an EMBL/GenBank/DDBJ whole genome shotgun (WGS) entry which is preliminary data.</text>
</comment>
<reference evidence="6" key="1">
    <citation type="submission" date="2022-07" db="EMBL/GenBank/DDBJ databases">
        <title>Fungi with potential for degradation of polypropylene.</title>
        <authorList>
            <person name="Gostincar C."/>
        </authorList>
    </citation>
    <scope>NUCLEOTIDE SEQUENCE</scope>
    <source>
        <strain evidence="6">EXF-13308</strain>
    </source>
</reference>
<dbReference type="SUPFAM" id="SSF51905">
    <property type="entry name" value="FAD/NAD(P)-binding domain"/>
    <property type="match status" value="2"/>
</dbReference>
<dbReference type="InterPro" id="IPR050346">
    <property type="entry name" value="FMO-like"/>
</dbReference>
<feature type="region of interest" description="Disordered" evidence="5">
    <location>
        <begin position="70"/>
        <end position="89"/>
    </location>
</feature>
<gene>
    <name evidence="6" type="ORF">NKR23_g5209</name>
</gene>
<evidence type="ECO:0000256" key="4">
    <source>
        <dbReference type="ARBA" id="ARBA00023002"/>
    </source>
</evidence>
<comment type="similarity">
    <text evidence="1">Belongs to the FMO family.</text>
</comment>
<keyword evidence="3" id="KW-0274">FAD</keyword>
<feature type="compositionally biased region" description="Polar residues" evidence="5">
    <location>
        <begin position="76"/>
        <end position="89"/>
    </location>
</feature>
<accession>A0AA38RHL9</accession>
<evidence type="ECO:0000256" key="2">
    <source>
        <dbReference type="ARBA" id="ARBA00022630"/>
    </source>
</evidence>
<proteinExistence type="inferred from homology"/>
<evidence type="ECO:0000256" key="3">
    <source>
        <dbReference type="ARBA" id="ARBA00022827"/>
    </source>
</evidence>
<dbReference type="GO" id="GO:0050661">
    <property type="term" value="F:NADP binding"/>
    <property type="evidence" value="ECO:0007669"/>
    <property type="project" value="InterPro"/>
</dbReference>
<dbReference type="Pfam" id="PF00743">
    <property type="entry name" value="FMO-like"/>
    <property type="match status" value="2"/>
</dbReference>
<dbReference type="GO" id="GO:0004499">
    <property type="term" value="F:N,N-dimethylaniline monooxygenase activity"/>
    <property type="evidence" value="ECO:0007669"/>
    <property type="project" value="InterPro"/>
</dbReference>
<dbReference type="PANTHER" id="PTHR23023">
    <property type="entry name" value="DIMETHYLANILINE MONOOXYGENASE"/>
    <property type="match status" value="1"/>
</dbReference>
<dbReference type="PRINTS" id="PR00419">
    <property type="entry name" value="ADXRDTASE"/>
</dbReference>
<dbReference type="Pfam" id="PF13450">
    <property type="entry name" value="NAD_binding_8"/>
    <property type="match status" value="1"/>
</dbReference>
<dbReference type="GO" id="GO:0050660">
    <property type="term" value="F:flavin adenine dinucleotide binding"/>
    <property type="evidence" value="ECO:0007669"/>
    <property type="project" value="InterPro"/>
</dbReference>